<keyword evidence="3" id="KW-0802">TPR repeat</keyword>
<evidence type="ECO:0000256" key="1">
    <source>
        <dbReference type="ARBA" id="ARBA00010361"/>
    </source>
</evidence>
<proteinExistence type="inferred from homology"/>
<evidence type="ECO:0000256" key="4">
    <source>
        <dbReference type="RuleBase" id="RU367091"/>
    </source>
</evidence>
<comment type="function">
    <text evidence="4">Part of the endoplasmic reticulum membrane protein complex (EMC) that enables the energy-independent insertion into endoplasmic reticulum membranes of newly synthesized membrane proteins.</text>
</comment>
<organism evidence="6">
    <name type="scientific">Aceria tosichella</name>
    <name type="common">wheat curl mite</name>
    <dbReference type="NCBI Taxonomy" id="561515"/>
    <lineage>
        <taxon>Eukaryota</taxon>
        <taxon>Metazoa</taxon>
        <taxon>Ecdysozoa</taxon>
        <taxon>Arthropoda</taxon>
        <taxon>Chelicerata</taxon>
        <taxon>Arachnida</taxon>
        <taxon>Acari</taxon>
        <taxon>Acariformes</taxon>
        <taxon>Trombidiformes</taxon>
        <taxon>Prostigmata</taxon>
        <taxon>Eupodina</taxon>
        <taxon>Eriophyoidea</taxon>
        <taxon>Eriophyidae</taxon>
        <taxon>Eriophyinae</taxon>
        <taxon>Aceriini</taxon>
        <taxon>Aceria</taxon>
    </lineage>
</organism>
<dbReference type="PANTHER" id="PTHR12760">
    <property type="entry name" value="TETRATRICOPEPTIDE REPEAT PROTEIN"/>
    <property type="match status" value="1"/>
</dbReference>
<dbReference type="InterPro" id="IPR039856">
    <property type="entry name" value="EMC2-like"/>
</dbReference>
<dbReference type="Pfam" id="PF22890">
    <property type="entry name" value="TPR_EMC2"/>
    <property type="match status" value="1"/>
</dbReference>
<keyword evidence="4" id="KW-0256">Endoplasmic reticulum</keyword>
<gene>
    <name evidence="6" type="primary">TTC35</name>
    <name evidence="6" type="ORF">g.9168</name>
</gene>
<evidence type="ECO:0000259" key="5">
    <source>
        <dbReference type="Pfam" id="PF22890"/>
    </source>
</evidence>
<evidence type="ECO:0000256" key="2">
    <source>
        <dbReference type="ARBA" id="ARBA00022737"/>
    </source>
</evidence>
<dbReference type="EMBL" id="GGYP01004229">
    <property type="protein sequence ID" value="MDE49000.1"/>
    <property type="molecule type" value="Transcribed_RNA"/>
</dbReference>
<accession>A0A6G1SGG0</accession>
<comment type="subunit">
    <text evidence="4">Component of the ER membrane protein complex (EMC).</text>
</comment>
<name>A0A6G1SGG0_9ACAR</name>
<dbReference type="InterPro" id="IPR055217">
    <property type="entry name" value="TPR_EMC2"/>
</dbReference>
<evidence type="ECO:0000256" key="3">
    <source>
        <dbReference type="ARBA" id="ARBA00022803"/>
    </source>
</evidence>
<dbReference type="GO" id="GO:0072546">
    <property type="term" value="C:EMC complex"/>
    <property type="evidence" value="ECO:0007669"/>
    <property type="project" value="UniProtKB-UniRule"/>
</dbReference>
<protein>
    <recommendedName>
        <fullName evidence="4">ER membrane protein complex subunit 2</fullName>
    </recommendedName>
</protein>
<sequence length="276" mass="32563">MGSIDQIIETLRSYREDCARDPETLREFWPKLTEIERKLSVEEKWTVIEQFCMAGIDLHDDDIIEACLVRLNKQFPRSKRVKLLNIMALCERTGDYDEAIRRYNEMIDEDETNAGARKRKIAVLISQRKNVDAIRELCEYLKIFMNDQEAWKELCELYMLEQDYQKAIFCMEELLLSHPLSHIYHTRLAEMYYTLNTHESIDQARSHYSQALKLNESNVRALHGLHLALKRLLSGNKLTAQQRKEFEKLDSWSITTLNSIYDKDGDQNVAKYMKVS</sequence>
<comment type="subcellular location">
    <subcellularLocation>
        <location evidence="4">Endoplasmic reticulum membrane</location>
        <topology evidence="4">Peripheral membrane protein</topology>
        <orientation evidence="4">Cytoplasmic side</orientation>
    </subcellularLocation>
</comment>
<feature type="domain" description="EMC2 TPR-like" evidence="5">
    <location>
        <begin position="89"/>
        <end position="204"/>
    </location>
</feature>
<dbReference type="InterPro" id="IPR011990">
    <property type="entry name" value="TPR-like_helical_dom_sf"/>
</dbReference>
<dbReference type="AlphaFoldDB" id="A0A6G1SGG0"/>
<keyword evidence="2" id="KW-0677">Repeat</keyword>
<evidence type="ECO:0000313" key="6">
    <source>
        <dbReference type="EMBL" id="MDE49000.1"/>
    </source>
</evidence>
<comment type="similarity">
    <text evidence="1 4">Belongs to the EMC2 family.</text>
</comment>
<reference evidence="6" key="1">
    <citation type="submission" date="2018-10" db="EMBL/GenBank/DDBJ databases">
        <title>Transcriptome assembly of Aceria tosichella (Wheat curl mite) Type 2.</title>
        <authorList>
            <person name="Scully E.D."/>
            <person name="Geib S.M."/>
            <person name="Palmer N.A."/>
            <person name="Gupta A.K."/>
            <person name="Sarath G."/>
            <person name="Tatineni S."/>
        </authorList>
    </citation>
    <scope>NUCLEOTIDE SEQUENCE</scope>
    <source>
        <strain evidence="6">LincolnNE</strain>
    </source>
</reference>
<dbReference type="SUPFAM" id="SSF48452">
    <property type="entry name" value="TPR-like"/>
    <property type="match status" value="1"/>
</dbReference>
<keyword evidence="4" id="KW-0472">Membrane</keyword>
<dbReference type="Gene3D" id="1.25.40.10">
    <property type="entry name" value="Tetratricopeptide repeat domain"/>
    <property type="match status" value="1"/>
</dbReference>